<reference evidence="2 3" key="1">
    <citation type="submission" date="2013-03" db="EMBL/GenBank/DDBJ databases">
        <title>The Genome Sequence of Cladophialophora psammophila CBS 110553.</title>
        <authorList>
            <consortium name="The Broad Institute Genomics Platform"/>
            <person name="Cuomo C."/>
            <person name="de Hoog S."/>
            <person name="Gorbushina A."/>
            <person name="Walker B."/>
            <person name="Young S.K."/>
            <person name="Zeng Q."/>
            <person name="Gargeya S."/>
            <person name="Fitzgerald M."/>
            <person name="Haas B."/>
            <person name="Abouelleil A."/>
            <person name="Allen A.W."/>
            <person name="Alvarado L."/>
            <person name="Arachchi H.M."/>
            <person name="Berlin A.M."/>
            <person name="Chapman S.B."/>
            <person name="Gainer-Dewar J."/>
            <person name="Goldberg J."/>
            <person name="Griggs A."/>
            <person name="Gujja S."/>
            <person name="Hansen M."/>
            <person name="Howarth C."/>
            <person name="Imamovic A."/>
            <person name="Ireland A."/>
            <person name="Larimer J."/>
            <person name="McCowan C."/>
            <person name="Murphy C."/>
            <person name="Pearson M."/>
            <person name="Poon T.W."/>
            <person name="Priest M."/>
            <person name="Roberts A."/>
            <person name="Saif S."/>
            <person name="Shea T."/>
            <person name="Sisk P."/>
            <person name="Sykes S."/>
            <person name="Wortman J."/>
            <person name="Nusbaum C."/>
            <person name="Birren B."/>
        </authorList>
    </citation>
    <scope>NUCLEOTIDE SEQUENCE [LARGE SCALE GENOMIC DNA]</scope>
    <source>
        <strain evidence="2 3">CBS 110553</strain>
    </source>
</reference>
<gene>
    <name evidence="2" type="ORF">A1O5_01865</name>
</gene>
<dbReference type="HOGENOM" id="CLU_038592_0_0_1"/>
<evidence type="ECO:0000313" key="2">
    <source>
        <dbReference type="EMBL" id="EXJ75169.1"/>
    </source>
</evidence>
<name>W9XY07_9EURO</name>
<organism evidence="2 3">
    <name type="scientific">Cladophialophora psammophila CBS 110553</name>
    <dbReference type="NCBI Taxonomy" id="1182543"/>
    <lineage>
        <taxon>Eukaryota</taxon>
        <taxon>Fungi</taxon>
        <taxon>Dikarya</taxon>
        <taxon>Ascomycota</taxon>
        <taxon>Pezizomycotina</taxon>
        <taxon>Eurotiomycetes</taxon>
        <taxon>Chaetothyriomycetidae</taxon>
        <taxon>Chaetothyriales</taxon>
        <taxon>Herpotrichiellaceae</taxon>
        <taxon>Cladophialophora</taxon>
    </lineage>
</organism>
<dbReference type="AlphaFoldDB" id="W9XY07"/>
<dbReference type="GeneID" id="19186598"/>
<dbReference type="Proteomes" id="UP000019471">
    <property type="component" value="Unassembled WGS sequence"/>
</dbReference>
<feature type="region of interest" description="Disordered" evidence="1">
    <location>
        <begin position="29"/>
        <end position="60"/>
    </location>
</feature>
<dbReference type="OrthoDB" id="202825at2759"/>
<proteinExistence type="predicted"/>
<sequence length="449" mass="50413">MYWKSCYQKAESERLKLVNELARLRKERDSLLAGEEAQRSKGQSAVGKRKRETPASSTRKALQTAQQQKNNLDLDDDDIDLKIEGLDVPLMDRQSFLHGFISLRHSLRLADPDQETLVNAVRASAIPISRILEKHLGARRKSHAKQEDQSIKDLCAAFRNVYPSVLQGVDRIRPQTGEGGEQYHPALSDVIKVFRAFLGQLYQFALNENHKRKLANKAKRRGSAPAHETPIHGFALIGERDATKAKEIIWTLVKMITALDVSSDAQCELLEGYLCTILDHVGSSLSLLVFTDSTGISKEQPGLLAPCGLLDVAHIDRGSAVGTATAEGPYLIWILRKAMEFLRANSQKMSEKSLLLFAVQECDSKAVADDKGLRRRIEDTLQNTLLRGVFGDDDDTFYSSLRREDEEEENEELTKMTEGIKKSECSPEWFIGEVWEHLGWDILSGRRGV</sequence>
<evidence type="ECO:0000256" key="1">
    <source>
        <dbReference type="SAM" id="MobiDB-lite"/>
    </source>
</evidence>
<dbReference type="eggNOG" id="ENOG502SPJ4">
    <property type="taxonomic scope" value="Eukaryota"/>
</dbReference>
<dbReference type="RefSeq" id="XP_007740671.1">
    <property type="nucleotide sequence ID" value="XM_007742481.1"/>
</dbReference>
<keyword evidence="3" id="KW-1185">Reference proteome</keyword>
<dbReference type="EMBL" id="AMGX01000002">
    <property type="protein sequence ID" value="EXJ75169.1"/>
    <property type="molecule type" value="Genomic_DNA"/>
</dbReference>
<evidence type="ECO:0000313" key="3">
    <source>
        <dbReference type="Proteomes" id="UP000019471"/>
    </source>
</evidence>
<protein>
    <submittedName>
        <fullName evidence="2">Uncharacterized protein</fullName>
    </submittedName>
</protein>
<dbReference type="STRING" id="1182543.W9XY07"/>
<accession>W9XY07</accession>
<comment type="caution">
    <text evidence="2">The sequence shown here is derived from an EMBL/GenBank/DDBJ whole genome shotgun (WGS) entry which is preliminary data.</text>
</comment>